<dbReference type="InterPro" id="IPR036291">
    <property type="entry name" value="NAD(P)-bd_dom_sf"/>
</dbReference>
<evidence type="ECO:0000256" key="1">
    <source>
        <dbReference type="ARBA" id="ARBA00022723"/>
    </source>
</evidence>
<evidence type="ECO:0000256" key="4">
    <source>
        <dbReference type="RuleBase" id="RU361277"/>
    </source>
</evidence>
<dbReference type="Pfam" id="PF00107">
    <property type="entry name" value="ADH_zinc_N"/>
    <property type="match status" value="1"/>
</dbReference>
<organism evidence="6 7">
    <name type="scientific">Alkalicoccobacillus porphyridii</name>
    <dbReference type="NCBI Taxonomy" id="2597270"/>
    <lineage>
        <taxon>Bacteria</taxon>
        <taxon>Bacillati</taxon>
        <taxon>Bacillota</taxon>
        <taxon>Bacilli</taxon>
        <taxon>Bacillales</taxon>
        <taxon>Bacillaceae</taxon>
        <taxon>Alkalicoccobacillus</taxon>
    </lineage>
</organism>
<accession>A0A554A0M7</accession>
<reference evidence="6 7" key="1">
    <citation type="submission" date="2019-07" db="EMBL/GenBank/DDBJ databases">
        <authorList>
            <person name="Park Y.J."/>
            <person name="Jeong S.E."/>
            <person name="Jung H.S."/>
        </authorList>
    </citation>
    <scope>NUCLEOTIDE SEQUENCE [LARGE SCALE GENOMIC DNA]</scope>
    <source>
        <strain evidence="7">P16(2019)</strain>
    </source>
</reference>
<comment type="cofactor">
    <cofactor evidence="4">
        <name>Zn(2+)</name>
        <dbReference type="ChEBI" id="CHEBI:29105"/>
    </cofactor>
</comment>
<dbReference type="GO" id="GO:0016491">
    <property type="term" value="F:oxidoreductase activity"/>
    <property type="evidence" value="ECO:0007669"/>
    <property type="project" value="UniProtKB-KW"/>
</dbReference>
<feature type="domain" description="Enoyl reductase (ER)" evidence="5">
    <location>
        <begin position="7"/>
        <end position="335"/>
    </location>
</feature>
<dbReference type="Pfam" id="PF08240">
    <property type="entry name" value="ADH_N"/>
    <property type="match status" value="1"/>
</dbReference>
<dbReference type="SMART" id="SM00829">
    <property type="entry name" value="PKS_ER"/>
    <property type="match status" value="1"/>
</dbReference>
<evidence type="ECO:0000313" key="6">
    <source>
        <dbReference type="EMBL" id="TSB47238.1"/>
    </source>
</evidence>
<evidence type="ECO:0000256" key="3">
    <source>
        <dbReference type="ARBA" id="ARBA00023002"/>
    </source>
</evidence>
<dbReference type="InterPro" id="IPR002328">
    <property type="entry name" value="ADH_Zn_CS"/>
</dbReference>
<protein>
    <submittedName>
        <fullName evidence="6">Zinc-binding alcohol dehydrogenase family protein</fullName>
    </submittedName>
</protein>
<keyword evidence="2 4" id="KW-0862">Zinc</keyword>
<keyword evidence="3" id="KW-0560">Oxidoreductase</keyword>
<evidence type="ECO:0000256" key="2">
    <source>
        <dbReference type="ARBA" id="ARBA00022833"/>
    </source>
</evidence>
<dbReference type="InterPro" id="IPR020843">
    <property type="entry name" value="ER"/>
</dbReference>
<comment type="similarity">
    <text evidence="4">Belongs to the zinc-containing alcohol dehydrogenase family.</text>
</comment>
<dbReference type="Gene3D" id="3.40.50.720">
    <property type="entry name" value="NAD(P)-binding Rossmann-like Domain"/>
    <property type="match status" value="1"/>
</dbReference>
<dbReference type="Proteomes" id="UP000318521">
    <property type="component" value="Unassembled WGS sequence"/>
</dbReference>
<name>A0A554A0M7_9BACI</name>
<dbReference type="CDD" id="cd08261">
    <property type="entry name" value="Zn_ADH7"/>
    <property type="match status" value="1"/>
</dbReference>
<dbReference type="Gene3D" id="3.90.180.10">
    <property type="entry name" value="Medium-chain alcohol dehydrogenases, catalytic domain"/>
    <property type="match status" value="1"/>
</dbReference>
<keyword evidence="7" id="KW-1185">Reference proteome</keyword>
<evidence type="ECO:0000259" key="5">
    <source>
        <dbReference type="SMART" id="SM00829"/>
    </source>
</evidence>
<dbReference type="InterPro" id="IPR013154">
    <property type="entry name" value="ADH-like_N"/>
</dbReference>
<comment type="caution">
    <text evidence="6">The sequence shown here is derived from an EMBL/GenBank/DDBJ whole genome shotgun (WGS) entry which is preliminary data.</text>
</comment>
<proteinExistence type="inferred from homology"/>
<dbReference type="PANTHER" id="PTHR43401">
    <property type="entry name" value="L-THREONINE 3-DEHYDROGENASE"/>
    <property type="match status" value="1"/>
</dbReference>
<dbReference type="AlphaFoldDB" id="A0A554A0M7"/>
<dbReference type="SUPFAM" id="SSF50129">
    <property type="entry name" value="GroES-like"/>
    <property type="match status" value="1"/>
</dbReference>
<dbReference type="RefSeq" id="WP_143847738.1">
    <property type="nucleotide sequence ID" value="NZ_VLXZ01000003.1"/>
</dbReference>
<dbReference type="InterPro" id="IPR050129">
    <property type="entry name" value="Zn_alcohol_dh"/>
</dbReference>
<dbReference type="InterPro" id="IPR013149">
    <property type="entry name" value="ADH-like_C"/>
</dbReference>
<dbReference type="GO" id="GO:0008270">
    <property type="term" value="F:zinc ion binding"/>
    <property type="evidence" value="ECO:0007669"/>
    <property type="project" value="InterPro"/>
</dbReference>
<dbReference type="PROSITE" id="PS00059">
    <property type="entry name" value="ADH_ZINC"/>
    <property type="match status" value="1"/>
</dbReference>
<dbReference type="PANTHER" id="PTHR43401:SF3">
    <property type="entry name" value="L-GALACTONATE-5-DEHYDROGENASE"/>
    <property type="match status" value="1"/>
</dbReference>
<dbReference type="EMBL" id="VLXZ01000003">
    <property type="protein sequence ID" value="TSB47238.1"/>
    <property type="molecule type" value="Genomic_DNA"/>
</dbReference>
<dbReference type="OrthoDB" id="9770238at2"/>
<keyword evidence="1 4" id="KW-0479">Metal-binding</keyword>
<gene>
    <name evidence="6" type="ORF">FN960_05725</name>
</gene>
<dbReference type="InterPro" id="IPR011032">
    <property type="entry name" value="GroES-like_sf"/>
</dbReference>
<sequence length="337" mass="36709">MRGIVCNQPKEFTFRSDMKAPTVSDGEVLVQIKRVGICGTDLHAYMGNQPFFQYPRVLGHELAGEVAEIGNGVNHIKKGDRVAIIPYLHCGSCDACEAGKTNCCESIQVLGVHTDGGMCEQLVVPVEHVIQTNHLTLDHAALMEPLAIGAHAVNRAEIKPGEKVLVVGAGPIGLGVVAFAKQKGAEVTVLDLSEERLAFCKKWAGVQHTLCTSKPTEAELKATIGKMPSIVFDATGNAHSMTQAFDYVGFGGKLIYVGLVKQDLSFNDPDFHKKELTLLGSRNATVKDFEDVAHLLASKNYHMDEYITHTCELDEVIETFESWLKPESNVIKAMVHV</sequence>
<dbReference type="SUPFAM" id="SSF51735">
    <property type="entry name" value="NAD(P)-binding Rossmann-fold domains"/>
    <property type="match status" value="1"/>
</dbReference>
<evidence type="ECO:0000313" key="7">
    <source>
        <dbReference type="Proteomes" id="UP000318521"/>
    </source>
</evidence>